<comment type="cofactor">
    <cofactor evidence="2 8">
        <name>Mg(2+)</name>
        <dbReference type="ChEBI" id="CHEBI:18420"/>
    </cofactor>
</comment>
<dbReference type="RefSeq" id="WP_024030969.1">
    <property type="nucleotide sequence ID" value="NZ_ALAN01000174.1"/>
</dbReference>
<comment type="catalytic activity">
    <reaction evidence="1">
        <text>a myo-inositol phosphate + H2O = myo-inositol + phosphate</text>
        <dbReference type="Rhea" id="RHEA:24056"/>
        <dbReference type="ChEBI" id="CHEBI:15377"/>
        <dbReference type="ChEBI" id="CHEBI:17268"/>
        <dbReference type="ChEBI" id="CHEBI:43474"/>
        <dbReference type="ChEBI" id="CHEBI:84139"/>
        <dbReference type="EC" id="3.1.3.25"/>
    </reaction>
</comment>
<organism evidence="9 10">
    <name type="scientific">Neobacillus vireti LMG 21834</name>
    <dbReference type="NCBI Taxonomy" id="1131730"/>
    <lineage>
        <taxon>Bacteria</taxon>
        <taxon>Bacillati</taxon>
        <taxon>Bacillota</taxon>
        <taxon>Bacilli</taxon>
        <taxon>Bacillales</taxon>
        <taxon>Bacillaceae</taxon>
        <taxon>Neobacillus</taxon>
    </lineage>
</organism>
<dbReference type="FunFam" id="3.30.540.10:FF:000003">
    <property type="entry name" value="Inositol-1-monophosphatase"/>
    <property type="match status" value="1"/>
</dbReference>
<keyword evidence="7 8" id="KW-0460">Magnesium</keyword>
<dbReference type="InterPro" id="IPR020552">
    <property type="entry name" value="Inositol_monoPase_Li-sen"/>
</dbReference>
<dbReference type="PRINTS" id="PR00377">
    <property type="entry name" value="IMPHPHTASES"/>
</dbReference>
<feature type="binding site" evidence="8">
    <location>
        <position position="86"/>
    </location>
    <ligand>
        <name>Mg(2+)</name>
        <dbReference type="ChEBI" id="CHEBI:18420"/>
        <label>1</label>
        <note>catalytic</note>
    </ligand>
</feature>
<dbReference type="Proteomes" id="UP000018877">
    <property type="component" value="Unassembled WGS sequence"/>
</dbReference>
<dbReference type="InterPro" id="IPR020583">
    <property type="entry name" value="Inositol_monoP_metal-BS"/>
</dbReference>
<evidence type="ECO:0000256" key="7">
    <source>
        <dbReference type="ARBA" id="ARBA00022842"/>
    </source>
</evidence>
<dbReference type="EC" id="3.1.3.25" evidence="4"/>
<feature type="binding site" evidence="8">
    <location>
        <position position="89"/>
    </location>
    <ligand>
        <name>Mg(2+)</name>
        <dbReference type="ChEBI" id="CHEBI:18420"/>
        <label>1</label>
        <note>catalytic</note>
    </ligand>
</feature>
<feature type="binding site" evidence="8">
    <location>
        <position position="213"/>
    </location>
    <ligand>
        <name>Mg(2+)</name>
        <dbReference type="ChEBI" id="CHEBI:18420"/>
        <label>1</label>
        <note>catalytic</note>
    </ligand>
</feature>
<protein>
    <recommendedName>
        <fullName evidence="4">inositol-phosphate phosphatase</fullName>
        <ecNumber evidence="4">3.1.3.25</ecNumber>
    </recommendedName>
</protein>
<dbReference type="InterPro" id="IPR000760">
    <property type="entry name" value="Inositol_monophosphatase-like"/>
</dbReference>
<dbReference type="SUPFAM" id="SSF56655">
    <property type="entry name" value="Carbohydrate phosphatase"/>
    <property type="match status" value="1"/>
</dbReference>
<dbReference type="PANTHER" id="PTHR20854">
    <property type="entry name" value="INOSITOL MONOPHOSPHATASE"/>
    <property type="match status" value="1"/>
</dbReference>
<dbReference type="GO" id="GO:0008934">
    <property type="term" value="F:inositol monophosphate 1-phosphatase activity"/>
    <property type="evidence" value="ECO:0007669"/>
    <property type="project" value="TreeGrafter"/>
</dbReference>
<keyword evidence="6" id="KW-0378">Hydrolase</keyword>
<keyword evidence="10" id="KW-1185">Reference proteome</keyword>
<dbReference type="EMBL" id="ALAN01000174">
    <property type="protein sequence ID" value="ETI66154.1"/>
    <property type="molecule type" value="Genomic_DNA"/>
</dbReference>
<dbReference type="PROSITE" id="PS00629">
    <property type="entry name" value="IMP_1"/>
    <property type="match status" value="1"/>
</dbReference>
<dbReference type="GO" id="GO:0006020">
    <property type="term" value="P:inositol metabolic process"/>
    <property type="evidence" value="ECO:0007669"/>
    <property type="project" value="TreeGrafter"/>
</dbReference>
<evidence type="ECO:0000256" key="4">
    <source>
        <dbReference type="ARBA" id="ARBA00013106"/>
    </source>
</evidence>
<accession>A0AB94IGB6</accession>
<reference evidence="9 10" key="1">
    <citation type="journal article" date="2014" name="Environ. Microbiol.">
        <title>The nitrate-ammonifying and nosZ-carrying bacterium Bacillus vireti is a potent source and sink for nitric and nitrous oxide under high nitrate conditions.</title>
        <authorList>
            <person name="Mania D."/>
            <person name="Heylen K."/>
            <person name="van Spanning R.J."/>
            <person name="Frostegard A."/>
        </authorList>
    </citation>
    <scope>NUCLEOTIDE SEQUENCE [LARGE SCALE GENOMIC DNA]</scope>
    <source>
        <strain evidence="9 10">LMG 21834</strain>
    </source>
</reference>
<dbReference type="PANTHER" id="PTHR20854:SF4">
    <property type="entry name" value="INOSITOL-1-MONOPHOSPHATASE-RELATED"/>
    <property type="match status" value="1"/>
</dbReference>
<comment type="pathway">
    <text evidence="3">Polyol metabolism; myo-inositol biosynthesis; myo-inositol from D-glucose 6-phosphate: step 2/2.</text>
</comment>
<evidence type="ECO:0000256" key="2">
    <source>
        <dbReference type="ARBA" id="ARBA00001946"/>
    </source>
</evidence>
<dbReference type="GO" id="GO:0007165">
    <property type="term" value="P:signal transduction"/>
    <property type="evidence" value="ECO:0007669"/>
    <property type="project" value="TreeGrafter"/>
</dbReference>
<dbReference type="Gene3D" id="3.40.190.80">
    <property type="match status" value="1"/>
</dbReference>
<dbReference type="InterPro" id="IPR020550">
    <property type="entry name" value="Inositol_monophosphatase_CS"/>
</dbReference>
<dbReference type="Pfam" id="PF00459">
    <property type="entry name" value="Inositol_P"/>
    <property type="match status" value="1"/>
</dbReference>
<evidence type="ECO:0000256" key="1">
    <source>
        <dbReference type="ARBA" id="ARBA00001033"/>
    </source>
</evidence>
<dbReference type="PRINTS" id="PR00378">
    <property type="entry name" value="LIIMPHPHTASE"/>
</dbReference>
<feature type="binding site" evidence="8">
    <location>
        <position position="68"/>
    </location>
    <ligand>
        <name>Mg(2+)</name>
        <dbReference type="ChEBI" id="CHEBI:18420"/>
        <label>1</label>
        <note>catalytic</note>
    </ligand>
</feature>
<evidence type="ECO:0000313" key="9">
    <source>
        <dbReference type="EMBL" id="ETI66154.1"/>
    </source>
</evidence>
<evidence type="ECO:0000256" key="5">
    <source>
        <dbReference type="ARBA" id="ARBA00022723"/>
    </source>
</evidence>
<evidence type="ECO:0000256" key="3">
    <source>
        <dbReference type="ARBA" id="ARBA00005152"/>
    </source>
</evidence>
<comment type="caution">
    <text evidence="9">The sequence shown here is derived from an EMBL/GenBank/DDBJ whole genome shotgun (WGS) entry which is preliminary data.</text>
</comment>
<evidence type="ECO:0000256" key="8">
    <source>
        <dbReference type="PIRSR" id="PIRSR600760-2"/>
    </source>
</evidence>
<keyword evidence="5 8" id="KW-0479">Metal-binding</keyword>
<dbReference type="CDD" id="cd01637">
    <property type="entry name" value="IMPase_like"/>
    <property type="match status" value="1"/>
</dbReference>
<dbReference type="PROSITE" id="PS00630">
    <property type="entry name" value="IMP_2"/>
    <property type="match status" value="1"/>
</dbReference>
<evidence type="ECO:0000256" key="6">
    <source>
        <dbReference type="ARBA" id="ARBA00022801"/>
    </source>
</evidence>
<evidence type="ECO:0000313" key="10">
    <source>
        <dbReference type="Proteomes" id="UP000018877"/>
    </source>
</evidence>
<dbReference type="GO" id="GO:0046872">
    <property type="term" value="F:metal ion binding"/>
    <property type="evidence" value="ECO:0007669"/>
    <property type="project" value="UniProtKB-KW"/>
</dbReference>
<proteinExistence type="predicted"/>
<name>A0AB94IGB6_9BACI</name>
<dbReference type="Gene3D" id="3.30.540.10">
    <property type="entry name" value="Fructose-1,6-Bisphosphatase, subunit A, domain 1"/>
    <property type="match status" value="1"/>
</dbReference>
<gene>
    <name evidence="9" type="ORF">BAVI_24073</name>
</gene>
<dbReference type="AlphaFoldDB" id="A0AB94IGB6"/>
<dbReference type="GO" id="GO:0046854">
    <property type="term" value="P:phosphatidylinositol phosphate biosynthetic process"/>
    <property type="evidence" value="ECO:0007669"/>
    <property type="project" value="InterPro"/>
</dbReference>
<feature type="binding site" evidence="8">
    <location>
        <position position="88"/>
    </location>
    <ligand>
        <name>Mg(2+)</name>
        <dbReference type="ChEBI" id="CHEBI:18420"/>
        <label>1</label>
        <note>catalytic</note>
    </ligand>
</feature>
<sequence length="265" mass="29862">MNWEDIYAHAQEWVKEAGNRIRSSFDQTLNIQTKSNPNDLVTNIDKEIEQFFIKKVRGVYPNHKILGEEGFGDDLKSLEGIVWLIDPIDGTMNFIHQQRNFAISLAVYENGIGKIGLIYDVVHDELYHAIRGNGAYLNEKSIPVLKSTTVKESIIALNATWVMENHRIDHNLMIPLVKDARGTRSYGTAALEMVFVATGRVDAYLSMRLSPWDFAAGAVIIEELGGVVTNLRGEKLDFLSQDSLFAANSGLHHSILKEYLKDGKW</sequence>